<protein>
    <submittedName>
        <fullName evidence="2">Uncharacterized protein</fullName>
    </submittedName>
</protein>
<reference evidence="3" key="1">
    <citation type="journal article" date="2019" name="bioRxiv">
        <title>Genomics, evolutionary history and diagnostics of the Alternaria alternata species group including apple and Asian pear pathotypes.</title>
        <authorList>
            <person name="Armitage A.D."/>
            <person name="Cockerton H.M."/>
            <person name="Sreenivasaprasad S."/>
            <person name="Woodhall J.W."/>
            <person name="Lane C.R."/>
            <person name="Harrison R.J."/>
            <person name="Clarkson J.P."/>
        </authorList>
    </citation>
    <scope>NUCLEOTIDE SEQUENCE [LARGE SCALE GENOMIC DNA]</scope>
    <source>
        <strain evidence="3">RGR 97.0016</strain>
    </source>
</reference>
<gene>
    <name evidence="2" type="ORF">AA0113_g5897</name>
</gene>
<keyword evidence="1" id="KW-1133">Transmembrane helix</keyword>
<dbReference type="EMBL" id="PEJP01000020">
    <property type="protein sequence ID" value="RYO64729.1"/>
    <property type="molecule type" value="Genomic_DNA"/>
</dbReference>
<feature type="transmembrane region" description="Helical" evidence="1">
    <location>
        <begin position="12"/>
        <end position="30"/>
    </location>
</feature>
<comment type="caution">
    <text evidence="2">The sequence shown here is derived from an EMBL/GenBank/DDBJ whole genome shotgun (WGS) entry which is preliminary data.</text>
</comment>
<evidence type="ECO:0000313" key="2">
    <source>
        <dbReference type="EMBL" id="RYO64729.1"/>
    </source>
</evidence>
<keyword evidence="3" id="KW-1185">Reference proteome</keyword>
<keyword evidence="1" id="KW-0812">Transmembrane</keyword>
<keyword evidence="1" id="KW-0472">Membrane</keyword>
<accession>A0A4Q4S4V1</accession>
<evidence type="ECO:0000256" key="1">
    <source>
        <dbReference type="SAM" id="Phobius"/>
    </source>
</evidence>
<evidence type="ECO:0000313" key="3">
    <source>
        <dbReference type="Proteomes" id="UP000293823"/>
    </source>
</evidence>
<name>A0A4Q4S4V1_9PLEO</name>
<dbReference type="AlphaFoldDB" id="A0A4Q4S4V1"/>
<proteinExistence type="predicted"/>
<organism evidence="2 3">
    <name type="scientific">Alternaria arborescens</name>
    <dbReference type="NCBI Taxonomy" id="156630"/>
    <lineage>
        <taxon>Eukaryota</taxon>
        <taxon>Fungi</taxon>
        <taxon>Dikarya</taxon>
        <taxon>Ascomycota</taxon>
        <taxon>Pezizomycotina</taxon>
        <taxon>Dothideomycetes</taxon>
        <taxon>Pleosporomycetidae</taxon>
        <taxon>Pleosporales</taxon>
        <taxon>Pleosporineae</taxon>
        <taxon>Pleosporaceae</taxon>
        <taxon>Alternaria</taxon>
        <taxon>Alternaria sect. Alternaria</taxon>
    </lineage>
</organism>
<sequence length="289" mass="33082">MQLSIALGRRGFFCMIIVAILAFGIHYYNACYDAAVHLYSISKPVRLYESYTYAPNIEHPSGDLLCYPQDPKIRTRLAPKRPHLCYRTQLPAPYLALACDFEAHDYCMGSTCNFWFEHVMQAAANNPESANTAAAKDPELSLKVINSMLISVEARFVTSLNHLSYVANANSSINRNWEKGTIEAALQTCQVLLWHCDESRARNLRSKEATWSTTYDLLSKMEKRLKQYSIEMRCWVKSVPFSASHHCRKLKVVLDIFRMLLSEFQRRSKSGTATCPDKKRELQLDTYKG</sequence>
<dbReference type="Proteomes" id="UP000293823">
    <property type="component" value="Unassembled WGS sequence"/>
</dbReference>